<name>L8WGU6_THACA</name>
<proteinExistence type="predicted"/>
<dbReference type="HOGENOM" id="CLU_2098498_0_0_1"/>
<accession>L8WGU6</accession>
<evidence type="ECO:0000313" key="1">
    <source>
        <dbReference type="EMBL" id="ELU36008.1"/>
    </source>
</evidence>
<dbReference type="Proteomes" id="UP000011668">
    <property type="component" value="Unassembled WGS sequence"/>
</dbReference>
<sequence length="116" mass="12913">MHLSDSSNPGMHSKTIYHNQIHSSCQTSHRPFPAPTTTMEELATVNSNEENVKLYTDGFGYGESAVGTFKVGRYRYVGLDATPKLIVAREITCAVYESKRRVPVGYIGKCAIDWIL</sequence>
<gene>
    <name evidence="1" type="ORF">AG1IA_09962</name>
</gene>
<keyword evidence="2" id="KW-1185">Reference proteome</keyword>
<dbReference type="AlphaFoldDB" id="L8WGU6"/>
<protein>
    <submittedName>
        <fullName evidence="1">Uncharacterized protein</fullName>
    </submittedName>
</protein>
<comment type="caution">
    <text evidence="1">The sequence shown here is derived from an EMBL/GenBank/DDBJ whole genome shotgun (WGS) entry which is preliminary data.</text>
</comment>
<reference evidence="1 2" key="1">
    <citation type="journal article" date="2013" name="Nat. Commun.">
        <title>The evolution and pathogenic mechanisms of the rice sheath blight pathogen.</title>
        <authorList>
            <person name="Zheng A."/>
            <person name="Lin R."/>
            <person name="Xu L."/>
            <person name="Qin P."/>
            <person name="Tang C."/>
            <person name="Ai P."/>
            <person name="Zhang D."/>
            <person name="Liu Y."/>
            <person name="Sun Z."/>
            <person name="Feng H."/>
            <person name="Wang Y."/>
            <person name="Chen Y."/>
            <person name="Liang X."/>
            <person name="Fu R."/>
            <person name="Li Q."/>
            <person name="Zhang J."/>
            <person name="Yu X."/>
            <person name="Xie Z."/>
            <person name="Ding L."/>
            <person name="Guan P."/>
            <person name="Tang J."/>
            <person name="Liang Y."/>
            <person name="Wang S."/>
            <person name="Deng Q."/>
            <person name="Li S."/>
            <person name="Zhu J."/>
            <person name="Wang L."/>
            <person name="Liu H."/>
            <person name="Li P."/>
        </authorList>
    </citation>
    <scope>NUCLEOTIDE SEQUENCE [LARGE SCALE GENOMIC DNA]</scope>
    <source>
        <strain evidence="2">AG-1 IA</strain>
    </source>
</reference>
<organism evidence="1 2">
    <name type="scientific">Thanatephorus cucumeris (strain AG1-IA)</name>
    <name type="common">Rice sheath blight fungus</name>
    <name type="synonym">Rhizoctonia solani</name>
    <dbReference type="NCBI Taxonomy" id="983506"/>
    <lineage>
        <taxon>Eukaryota</taxon>
        <taxon>Fungi</taxon>
        <taxon>Dikarya</taxon>
        <taxon>Basidiomycota</taxon>
        <taxon>Agaricomycotina</taxon>
        <taxon>Agaricomycetes</taxon>
        <taxon>Cantharellales</taxon>
        <taxon>Ceratobasidiaceae</taxon>
        <taxon>Rhizoctonia</taxon>
        <taxon>Rhizoctonia solani AG-1</taxon>
    </lineage>
</organism>
<dbReference type="EMBL" id="AFRT01004575">
    <property type="protein sequence ID" value="ELU36008.1"/>
    <property type="molecule type" value="Genomic_DNA"/>
</dbReference>
<evidence type="ECO:0000313" key="2">
    <source>
        <dbReference type="Proteomes" id="UP000011668"/>
    </source>
</evidence>